<dbReference type="KEGG" id="mela:C6568_01445"/>
<proteinExistence type="predicted"/>
<name>A0A2R3Q8H6_9BURK</name>
<gene>
    <name evidence="1" type="ORF">C6568_01445</name>
</gene>
<protein>
    <submittedName>
        <fullName evidence="1">DUF1810 domain-containing protein</fullName>
    </submittedName>
</protein>
<dbReference type="Pfam" id="PF08837">
    <property type="entry name" value="DUF1810"/>
    <property type="match status" value="1"/>
</dbReference>
<dbReference type="Gene3D" id="1.25.40.380">
    <property type="entry name" value="Protein of unknown function DUF1810"/>
    <property type="match status" value="1"/>
</dbReference>
<dbReference type="AlphaFoldDB" id="A0A2R3Q8H6"/>
<evidence type="ECO:0000313" key="1">
    <source>
        <dbReference type="EMBL" id="AVO48069.1"/>
    </source>
</evidence>
<dbReference type="InterPro" id="IPR014937">
    <property type="entry name" value="DUF1810"/>
</dbReference>
<sequence length="144" mass="16025">MVSASHDPLQRFLKAQERDYDQALAELRAGHKRSHWIWYVLPQLRALGRSQTAQFYGLADAAEAAAYAAHPVLGARLAQCVRALLAHPDRSAEQMLGAVDAMKLRSCLTLFARVAPQQPVFAEALEQFFASRPDELTLRLLNQG</sequence>
<keyword evidence="2" id="KW-1185">Reference proteome</keyword>
<dbReference type="Proteomes" id="UP000237925">
    <property type="component" value="Chromosome"/>
</dbReference>
<accession>A0A2R3Q8H6</accession>
<dbReference type="OrthoDB" id="9801870at2"/>
<dbReference type="RefSeq" id="WP_106682552.1">
    <property type="nucleotide sequence ID" value="NZ_CP027667.1"/>
</dbReference>
<evidence type="ECO:0000313" key="2">
    <source>
        <dbReference type="Proteomes" id="UP000237925"/>
    </source>
</evidence>
<dbReference type="InterPro" id="IPR036287">
    <property type="entry name" value="Rv1873-like_sf"/>
</dbReference>
<organism evidence="1 2">
    <name type="scientific">Melaminivora suipulveris</name>
    <dbReference type="NCBI Taxonomy" id="2109913"/>
    <lineage>
        <taxon>Bacteria</taxon>
        <taxon>Pseudomonadati</taxon>
        <taxon>Pseudomonadota</taxon>
        <taxon>Betaproteobacteria</taxon>
        <taxon>Burkholderiales</taxon>
        <taxon>Comamonadaceae</taxon>
        <taxon>Melaminivora</taxon>
    </lineage>
</organism>
<reference evidence="1 2" key="1">
    <citation type="submission" date="2018-03" db="EMBL/GenBank/DDBJ databases">
        <title>Genome sequencing of Melaminivora sp.</title>
        <authorList>
            <person name="Kim S.-J."/>
            <person name="Heo J."/>
            <person name="Ahn J.-H."/>
            <person name="Kwon S.-W."/>
        </authorList>
    </citation>
    <scope>NUCLEOTIDE SEQUENCE [LARGE SCALE GENOMIC DNA]</scope>
    <source>
        <strain evidence="1 2">SC2-9</strain>
    </source>
</reference>
<dbReference type="SUPFAM" id="SSF140736">
    <property type="entry name" value="Rv1873-like"/>
    <property type="match status" value="1"/>
</dbReference>
<dbReference type="PIRSF" id="PIRSF008546">
    <property type="entry name" value="UCP008546"/>
    <property type="match status" value="1"/>
</dbReference>
<dbReference type="EMBL" id="CP027667">
    <property type="protein sequence ID" value="AVO48069.1"/>
    <property type="molecule type" value="Genomic_DNA"/>
</dbReference>